<accession>A0ABU4U6R7</accession>
<reference evidence="1 2" key="1">
    <citation type="submission" date="2023-11" db="EMBL/GenBank/DDBJ databases">
        <title>Lentzea sokolovensis, sp. nov., Lentzea kristufkii, sp. nov., and Lentzea miocenensis, sp. nov., rare actinobacteria from Sokolov Coal Basin, Miocene lacustrine sediment, Czech Republic.</title>
        <authorList>
            <person name="Lara A."/>
            <person name="Kotroba L."/>
            <person name="Nouioui I."/>
            <person name="Neumann-Schaal M."/>
            <person name="Mast Y."/>
            <person name="Chronakova A."/>
        </authorList>
    </citation>
    <scope>NUCLEOTIDE SEQUENCE [LARGE SCALE GENOMIC DNA]</scope>
    <source>
        <strain evidence="1 2">BCCO 10_0798</strain>
    </source>
</reference>
<dbReference type="RefSeq" id="WP_319989420.1">
    <property type="nucleotide sequence ID" value="NZ_JAXAVV010000031.1"/>
</dbReference>
<name>A0ABU4U6R7_9PSEU</name>
<evidence type="ECO:0000313" key="2">
    <source>
        <dbReference type="Proteomes" id="UP001271792"/>
    </source>
</evidence>
<keyword evidence="2" id="KW-1185">Reference proteome</keyword>
<protein>
    <submittedName>
        <fullName evidence="1">Uncharacterized protein</fullName>
    </submittedName>
</protein>
<comment type="caution">
    <text evidence="1">The sequence shown here is derived from an EMBL/GenBank/DDBJ whole genome shotgun (WGS) entry which is preliminary data.</text>
</comment>
<evidence type="ECO:0000313" key="1">
    <source>
        <dbReference type="EMBL" id="MDX8055696.1"/>
    </source>
</evidence>
<reference evidence="1 2" key="2">
    <citation type="submission" date="2023-11" db="EMBL/GenBank/DDBJ databases">
        <authorList>
            <person name="Lara A.C."/>
            <person name="Chronakova A."/>
        </authorList>
    </citation>
    <scope>NUCLEOTIDE SEQUENCE [LARGE SCALE GENOMIC DNA]</scope>
    <source>
        <strain evidence="1 2">BCCO 10_0798</strain>
    </source>
</reference>
<dbReference type="EMBL" id="JAXAVV010000031">
    <property type="protein sequence ID" value="MDX8055696.1"/>
    <property type="molecule type" value="Genomic_DNA"/>
</dbReference>
<gene>
    <name evidence="1" type="ORF">SK571_40505</name>
</gene>
<organism evidence="1 2">
    <name type="scientific">Lentzea kristufekii</name>
    <dbReference type="NCBI Taxonomy" id="3095430"/>
    <lineage>
        <taxon>Bacteria</taxon>
        <taxon>Bacillati</taxon>
        <taxon>Actinomycetota</taxon>
        <taxon>Actinomycetes</taxon>
        <taxon>Pseudonocardiales</taxon>
        <taxon>Pseudonocardiaceae</taxon>
        <taxon>Lentzea</taxon>
    </lineage>
</organism>
<sequence length="54" mass="5418">MTRTLLQEPEQLVGGIEAPCVTPLGTLDDDGGDAGAGLDATAPKPVLAIIYPGV</sequence>
<dbReference type="Proteomes" id="UP001271792">
    <property type="component" value="Unassembled WGS sequence"/>
</dbReference>
<proteinExistence type="predicted"/>